<gene>
    <name evidence="2" type="ORF">DICVIV_11924</name>
</gene>
<dbReference type="PROSITE" id="PS50948">
    <property type="entry name" value="PAN"/>
    <property type="match status" value="2"/>
</dbReference>
<accession>A0A0D8XEJ7</accession>
<evidence type="ECO:0000313" key="3">
    <source>
        <dbReference type="Proteomes" id="UP000053766"/>
    </source>
</evidence>
<feature type="domain" description="Apple" evidence="1">
    <location>
        <begin position="186"/>
        <end position="273"/>
    </location>
</feature>
<dbReference type="InterPro" id="IPR052774">
    <property type="entry name" value="Celegans_DevNeuronal_Protein"/>
</dbReference>
<dbReference type="OrthoDB" id="5814086at2759"/>
<dbReference type="PANTHER" id="PTHR47327">
    <property type="entry name" value="FI18240P1-RELATED"/>
    <property type="match status" value="1"/>
</dbReference>
<reference evidence="3" key="2">
    <citation type="journal article" date="2016" name="Sci. Rep.">
        <title>Dictyocaulus viviparus genome, variome and transcriptome elucidate lungworm biology and support future intervention.</title>
        <authorList>
            <person name="McNulty S.N."/>
            <person name="Strube C."/>
            <person name="Rosa B.A."/>
            <person name="Martin J.C."/>
            <person name="Tyagi R."/>
            <person name="Choi Y.J."/>
            <person name="Wang Q."/>
            <person name="Hallsworth Pepin K."/>
            <person name="Zhang X."/>
            <person name="Ozersky P."/>
            <person name="Wilson R.K."/>
            <person name="Sternberg P.W."/>
            <person name="Gasser R.B."/>
            <person name="Mitreva M."/>
        </authorList>
    </citation>
    <scope>NUCLEOTIDE SEQUENCE [LARGE SCALE GENOMIC DNA]</scope>
    <source>
        <strain evidence="3">HannoverDv2000</strain>
    </source>
</reference>
<name>A0A0D8XEJ7_DICVI</name>
<dbReference type="CDD" id="cd01099">
    <property type="entry name" value="PAN_AP_HGF"/>
    <property type="match status" value="1"/>
</dbReference>
<sequence>MLRQHVTSRSEITCAPALQPSIGTVYFVPREECFEVSKQTAHARYAVLRQLDGANDKNKPPLRDPFSSIAVEVLPIVPDCPLGEKARVQIIDGVEVISSSAVPVSFKVESAAKCVHACITSTFSDASRLPLLCRSAHFNRLSTKCSIYSDAINPNGYLEYRPNSNVLYMEKLCISGRLKMILPLSCDEVFRRIPQHILLGHASDIITSTSEEECIRECIAAKVNRGIQCQSLLHYPDEPVENCILNVHSKLTRPKYFIPELEHKVDYVEIPDCAKNLVNEDLDTMNSEGRVIDRNKNWGFPPGLGIVEYEWSEWTDCDRQTSTQRRERLCSDCIERIQIQPCFSNFDQQLTTIIDDQEKVGPPAIPPHSNSIEAQSILPLIPFPERSAMNSLTFNKNKTMNVEFFGPAFDDLGAAWKSTFKTT</sequence>
<dbReference type="Pfam" id="PF00024">
    <property type="entry name" value="PAN_1"/>
    <property type="match status" value="2"/>
</dbReference>
<dbReference type="EMBL" id="KN716711">
    <property type="protein sequence ID" value="KJH42094.1"/>
    <property type="molecule type" value="Genomic_DNA"/>
</dbReference>
<evidence type="ECO:0000313" key="2">
    <source>
        <dbReference type="EMBL" id="KJH42094.1"/>
    </source>
</evidence>
<keyword evidence="3" id="KW-1185">Reference proteome</keyword>
<protein>
    <submittedName>
        <fullName evidence="2">PAN domain protein</fullName>
    </submittedName>
</protein>
<dbReference type="GO" id="GO:0009653">
    <property type="term" value="P:anatomical structure morphogenesis"/>
    <property type="evidence" value="ECO:0007669"/>
    <property type="project" value="TreeGrafter"/>
</dbReference>
<organism evidence="2 3">
    <name type="scientific">Dictyocaulus viviparus</name>
    <name type="common">Bovine lungworm</name>
    <dbReference type="NCBI Taxonomy" id="29172"/>
    <lineage>
        <taxon>Eukaryota</taxon>
        <taxon>Metazoa</taxon>
        <taxon>Ecdysozoa</taxon>
        <taxon>Nematoda</taxon>
        <taxon>Chromadorea</taxon>
        <taxon>Rhabditida</taxon>
        <taxon>Rhabditina</taxon>
        <taxon>Rhabditomorpha</taxon>
        <taxon>Strongyloidea</taxon>
        <taxon>Metastrongylidae</taxon>
        <taxon>Dictyocaulus</taxon>
    </lineage>
</organism>
<reference evidence="2 3" key="1">
    <citation type="submission" date="2013-11" db="EMBL/GenBank/DDBJ databases">
        <title>Draft genome of the bovine lungworm Dictyocaulus viviparus.</title>
        <authorList>
            <person name="Mitreva M."/>
        </authorList>
    </citation>
    <scope>NUCLEOTIDE SEQUENCE [LARGE SCALE GENOMIC DNA]</scope>
    <source>
        <strain evidence="2 3">HannoverDv2000</strain>
    </source>
</reference>
<feature type="domain" description="Apple" evidence="1">
    <location>
        <begin position="80"/>
        <end position="173"/>
    </location>
</feature>
<dbReference type="PANTHER" id="PTHR47327:SF21">
    <property type="entry name" value="APPLE DOMAIN-CONTAINING PROTEIN"/>
    <property type="match status" value="1"/>
</dbReference>
<dbReference type="Gene3D" id="3.50.4.10">
    <property type="entry name" value="Hepatocyte Growth Factor"/>
    <property type="match status" value="2"/>
</dbReference>
<evidence type="ECO:0000259" key="1">
    <source>
        <dbReference type="PROSITE" id="PS50948"/>
    </source>
</evidence>
<dbReference type="SUPFAM" id="SSF57414">
    <property type="entry name" value="Hairpin loop containing domain-like"/>
    <property type="match status" value="2"/>
</dbReference>
<dbReference type="Proteomes" id="UP000053766">
    <property type="component" value="Unassembled WGS sequence"/>
</dbReference>
<dbReference type="SMART" id="SM00473">
    <property type="entry name" value="PAN_AP"/>
    <property type="match status" value="2"/>
</dbReference>
<dbReference type="AlphaFoldDB" id="A0A0D8XEJ7"/>
<dbReference type="InterPro" id="IPR003609">
    <property type="entry name" value="Pan_app"/>
</dbReference>
<proteinExistence type="predicted"/>